<evidence type="ECO:0000313" key="6">
    <source>
        <dbReference type="Proteomes" id="UP000800041"/>
    </source>
</evidence>
<dbReference type="GO" id="GO:0005737">
    <property type="term" value="C:cytoplasm"/>
    <property type="evidence" value="ECO:0007669"/>
    <property type="project" value="TreeGrafter"/>
</dbReference>
<accession>A0A6G1H0D0</accession>
<dbReference type="GO" id="GO:0008318">
    <property type="term" value="F:protein prenyltransferase activity"/>
    <property type="evidence" value="ECO:0007669"/>
    <property type="project" value="InterPro"/>
</dbReference>
<gene>
    <name evidence="5" type="ORF">K402DRAFT_412678</name>
</gene>
<dbReference type="InterPro" id="IPR002088">
    <property type="entry name" value="Prenyl_trans_a"/>
</dbReference>
<dbReference type="Proteomes" id="UP000800041">
    <property type="component" value="Unassembled WGS sequence"/>
</dbReference>
<protein>
    <recommendedName>
        <fullName evidence="7">Protein prenylyltransferase</fullName>
    </recommendedName>
</protein>
<evidence type="ECO:0000256" key="1">
    <source>
        <dbReference type="ARBA" id="ARBA00006734"/>
    </source>
</evidence>
<keyword evidence="3" id="KW-0808">Transferase</keyword>
<evidence type="ECO:0000256" key="4">
    <source>
        <dbReference type="ARBA" id="ARBA00022737"/>
    </source>
</evidence>
<dbReference type="PANTHER" id="PTHR11129:SF3">
    <property type="entry name" value="PROTEIN PRENYLTRANSFERASE ALPHA SUBUNIT REPEAT-CONTAINING PROTEIN 1"/>
    <property type="match status" value="1"/>
</dbReference>
<evidence type="ECO:0000256" key="3">
    <source>
        <dbReference type="ARBA" id="ARBA00022679"/>
    </source>
</evidence>
<reference evidence="5" key="1">
    <citation type="journal article" date="2020" name="Stud. Mycol.">
        <title>101 Dothideomycetes genomes: a test case for predicting lifestyles and emergence of pathogens.</title>
        <authorList>
            <person name="Haridas S."/>
            <person name="Albert R."/>
            <person name="Binder M."/>
            <person name="Bloem J."/>
            <person name="Labutti K."/>
            <person name="Salamov A."/>
            <person name="Andreopoulos B."/>
            <person name="Baker S."/>
            <person name="Barry K."/>
            <person name="Bills G."/>
            <person name="Bluhm B."/>
            <person name="Cannon C."/>
            <person name="Castanera R."/>
            <person name="Culley D."/>
            <person name="Daum C."/>
            <person name="Ezra D."/>
            <person name="Gonzalez J."/>
            <person name="Henrissat B."/>
            <person name="Kuo A."/>
            <person name="Liang C."/>
            <person name="Lipzen A."/>
            <person name="Lutzoni F."/>
            <person name="Magnuson J."/>
            <person name="Mondo S."/>
            <person name="Nolan M."/>
            <person name="Ohm R."/>
            <person name="Pangilinan J."/>
            <person name="Park H.-J."/>
            <person name="Ramirez L."/>
            <person name="Alfaro M."/>
            <person name="Sun H."/>
            <person name="Tritt A."/>
            <person name="Yoshinaga Y."/>
            <person name="Zwiers L.-H."/>
            <person name="Turgeon B."/>
            <person name="Goodwin S."/>
            <person name="Spatafora J."/>
            <person name="Crous P."/>
            <person name="Grigoriev I."/>
        </authorList>
    </citation>
    <scope>NUCLEOTIDE SEQUENCE</scope>
    <source>
        <strain evidence="5">CBS 113979</strain>
    </source>
</reference>
<keyword evidence="4" id="KW-0677">Repeat</keyword>
<comment type="similarity">
    <text evidence="1">Belongs to the protein prenyltransferase subunit alpha family.</text>
</comment>
<keyword evidence="6" id="KW-1185">Reference proteome</keyword>
<keyword evidence="2" id="KW-0637">Prenyltransferase</keyword>
<evidence type="ECO:0008006" key="7">
    <source>
        <dbReference type="Google" id="ProtNLM"/>
    </source>
</evidence>
<proteinExistence type="inferred from homology"/>
<evidence type="ECO:0000313" key="5">
    <source>
        <dbReference type="EMBL" id="KAF1986661.1"/>
    </source>
</evidence>
<name>A0A6G1H0D0_9PEZI</name>
<dbReference type="PANTHER" id="PTHR11129">
    <property type="entry name" value="PROTEIN FARNESYLTRANSFERASE ALPHA SUBUNIT/RAB GERANYLGERANYL TRANSFERASE ALPHA SUBUNIT"/>
    <property type="match status" value="1"/>
</dbReference>
<organism evidence="5 6">
    <name type="scientific">Aulographum hederae CBS 113979</name>
    <dbReference type="NCBI Taxonomy" id="1176131"/>
    <lineage>
        <taxon>Eukaryota</taxon>
        <taxon>Fungi</taxon>
        <taxon>Dikarya</taxon>
        <taxon>Ascomycota</taxon>
        <taxon>Pezizomycotina</taxon>
        <taxon>Dothideomycetes</taxon>
        <taxon>Pleosporomycetidae</taxon>
        <taxon>Aulographales</taxon>
        <taxon>Aulographaceae</taxon>
    </lineage>
</organism>
<dbReference type="Gene3D" id="1.25.40.120">
    <property type="entry name" value="Protein prenylyltransferase"/>
    <property type="match status" value="1"/>
</dbReference>
<dbReference type="AlphaFoldDB" id="A0A6G1H0D0"/>
<dbReference type="SUPFAM" id="SSF48439">
    <property type="entry name" value="Protein prenylyltransferase"/>
    <property type="match status" value="1"/>
</dbReference>
<dbReference type="Pfam" id="PF01239">
    <property type="entry name" value="PPTA"/>
    <property type="match status" value="1"/>
</dbReference>
<dbReference type="EMBL" id="ML977156">
    <property type="protein sequence ID" value="KAF1986661.1"/>
    <property type="molecule type" value="Genomic_DNA"/>
</dbReference>
<evidence type="ECO:0000256" key="2">
    <source>
        <dbReference type="ARBA" id="ARBA00022602"/>
    </source>
</evidence>
<dbReference type="OrthoDB" id="5358702at2759"/>
<sequence length="333" mass="37708">MPLDIEIARGAYAAISAQFDTHADRILEIEILPSAIKPPEGDIILVDGQYIGVPKKILAAAFLVATKIFWERSPQPSNDDASALPADQGALAATRIILLFDPEYVTAANYRKKQLLQRSHVSLLELAVKQELCFLDTVLNSRLHRQTKSPTLWFHRLWLLKTFRVPSAARYDPVMILSAPGVHGEFRTILTAGERHPNNYYAWQYGRQLIAALLAIPPVDLDFEVKTVLHGVTRLVLDWTTRHPGDTSGWSFLYHILLLPEQEDAGVREAIFKVANLAMNLGMSNESLWVFLRTIIRHEEPRHPRIYGSLVIDMNLFAATKNVKFRFDLSKPR</sequence>